<dbReference type="Pfam" id="PF13424">
    <property type="entry name" value="TPR_12"/>
    <property type="match status" value="1"/>
</dbReference>
<dbReference type="OrthoDB" id="9801841at2"/>
<dbReference type="InterPro" id="IPR008271">
    <property type="entry name" value="Ser/Thr_kinase_AS"/>
</dbReference>
<dbReference type="PROSITE" id="PS00108">
    <property type="entry name" value="PROTEIN_KINASE_ST"/>
    <property type="match status" value="1"/>
</dbReference>
<evidence type="ECO:0000256" key="4">
    <source>
        <dbReference type="ARBA" id="ARBA00022840"/>
    </source>
</evidence>
<evidence type="ECO:0000259" key="7">
    <source>
        <dbReference type="PROSITE" id="PS50011"/>
    </source>
</evidence>
<dbReference type="GO" id="GO:0004674">
    <property type="term" value="F:protein serine/threonine kinase activity"/>
    <property type="evidence" value="ECO:0007669"/>
    <property type="project" value="UniProtKB-EC"/>
</dbReference>
<accession>A0A2S9YX86</accession>
<dbReference type="InterPro" id="IPR011009">
    <property type="entry name" value="Kinase-like_dom_sf"/>
</dbReference>
<name>A0A2S9YX86_9BACT</name>
<dbReference type="EMBL" id="PVNL01000013">
    <property type="protein sequence ID" value="PRQ09708.1"/>
    <property type="molecule type" value="Genomic_DNA"/>
</dbReference>
<evidence type="ECO:0000313" key="8">
    <source>
        <dbReference type="EMBL" id="PRQ09708.1"/>
    </source>
</evidence>
<keyword evidence="1 8" id="KW-0808">Transferase</keyword>
<dbReference type="Pfam" id="PF00069">
    <property type="entry name" value="Pkinase"/>
    <property type="match status" value="1"/>
</dbReference>
<evidence type="ECO:0000256" key="3">
    <source>
        <dbReference type="ARBA" id="ARBA00022777"/>
    </source>
</evidence>
<dbReference type="PANTHER" id="PTHR43289:SF34">
    <property type="entry name" value="SERINE_THREONINE-PROTEIN KINASE YBDM-RELATED"/>
    <property type="match status" value="1"/>
</dbReference>
<dbReference type="Gene3D" id="1.25.40.10">
    <property type="entry name" value="Tetratricopeptide repeat domain"/>
    <property type="match status" value="2"/>
</dbReference>
<dbReference type="SUPFAM" id="SSF56112">
    <property type="entry name" value="Protein kinase-like (PK-like)"/>
    <property type="match status" value="1"/>
</dbReference>
<dbReference type="InterPro" id="IPR000719">
    <property type="entry name" value="Prot_kinase_dom"/>
</dbReference>
<dbReference type="SUPFAM" id="SSF48452">
    <property type="entry name" value="TPR-like"/>
    <property type="match status" value="2"/>
</dbReference>
<keyword evidence="3 8" id="KW-0418">Kinase</keyword>
<dbReference type="AlphaFoldDB" id="A0A2S9YX86"/>
<dbReference type="InterPro" id="IPR011990">
    <property type="entry name" value="TPR-like_helical_dom_sf"/>
</dbReference>
<dbReference type="InterPro" id="IPR019734">
    <property type="entry name" value="TPR_rpt"/>
</dbReference>
<dbReference type="SMART" id="SM00028">
    <property type="entry name" value="TPR"/>
    <property type="match status" value="6"/>
</dbReference>
<evidence type="ECO:0000313" key="9">
    <source>
        <dbReference type="Proteomes" id="UP000238823"/>
    </source>
</evidence>
<dbReference type="Proteomes" id="UP000238823">
    <property type="component" value="Unassembled WGS sequence"/>
</dbReference>
<dbReference type="InterPro" id="IPR017441">
    <property type="entry name" value="Protein_kinase_ATP_BS"/>
</dbReference>
<gene>
    <name evidence="8" type="primary">prkC_4</name>
    <name evidence="8" type="ORF">ENSA7_04620</name>
</gene>
<sequence length="972" mass="103752">MDSETQQYATTDPTEEPPDLEPGLEPGPAWTGEPKPDHDGVLRVGRYPIIRKIGEGGMGVVYACYDEALDRRVAIKLLNSRVRSSSAQTRFEREAQGLARLSHPNVVQIYEIGAHQDALYLAMEYIDGQTLGAWLTEAERSWQAIIEILLGAGRGLAAAHAAGLIHRDFKPDNLMVGADGRVRVLDFGLVRGVSEAGSLDQTDDDALLDPESRGLLDQPVTRAGTILGTPAYMAPEQLQGRPSDAKTDQFALCAVAYEALFGIRPFPGNTTEAITAAMLSGQIAPGEDHRGVPRRVRAAIVHGLARDPDHRWASVDALLDQLRRALAGPRRRRAAVGVAAVLGAAIAGPWLLAEPAVPGPRCSLDDTALAGVWDEPRRASVRAAWSRGASDPAPTTAFVEASLDAWAEDWVRSQQHACQATWVEGRQSEAMLDKRTSCLDRQLRAFGAVTELFADADPELIARSPELLARLPDLHACASADLVELRYPPPENPERAAAIGRGFETLARARALADAGRLIDADASVDALAELGSDYPPLAIEIQALAGERLLWNGDRDRGLPAVLDAARAAEALHLDDQAASLRARVAIDAAGTWGRPELEQWLVADARAAVDRVGRANDPRRVDLHVAHGWLLDAHGEYEAALGEFQAAVATATTNGQTVRAELLRVNVARMLANLGRHDQAALEFEATRAAAAQHLGPGSLRLAEIELDLGLFAGQRGDFEDAHVHLDRARAIAVAAFGTDATRVTRIDLARGKLALTTGDLDRARGLYEDVLAAGVGPPEWRADAHEAIGVLEFYAGNYPASLAAYGEALALRSPILAADHPTLAILHSNIGESKAALGDHAGALAAYTQAIEAIERRLSADHFDLAFPLKGRGQSRLALGDAASAQADLERALSLHHATPGEPLEQADVEFSAARALAQQGDHAAARALAQQAHAHYGAFGQADRAAAINHWLIELHPAATGSHVQSSP</sequence>
<dbReference type="CDD" id="cd14014">
    <property type="entry name" value="STKc_PknB_like"/>
    <property type="match status" value="1"/>
</dbReference>
<reference evidence="8 9" key="1">
    <citation type="submission" date="2018-03" db="EMBL/GenBank/DDBJ databases">
        <title>Draft Genome Sequences of the Obligatory Marine Myxobacteria Enhygromyxa salina SWB007.</title>
        <authorList>
            <person name="Poehlein A."/>
            <person name="Moghaddam J.A."/>
            <person name="Harms H."/>
            <person name="Alanjari M."/>
            <person name="Koenig G.M."/>
            <person name="Daniel R."/>
            <person name="Schaeberle T.F."/>
        </authorList>
    </citation>
    <scope>NUCLEOTIDE SEQUENCE [LARGE SCALE GENOMIC DNA]</scope>
    <source>
        <strain evidence="8 9">SWB007</strain>
    </source>
</reference>
<dbReference type="Gene3D" id="1.10.510.10">
    <property type="entry name" value="Transferase(Phosphotransferase) domain 1"/>
    <property type="match status" value="1"/>
</dbReference>
<dbReference type="RefSeq" id="WP_106087550.1">
    <property type="nucleotide sequence ID" value="NZ_PVNL01000013.1"/>
</dbReference>
<comment type="caution">
    <text evidence="8">The sequence shown here is derived from an EMBL/GenBank/DDBJ whole genome shotgun (WGS) entry which is preliminary data.</text>
</comment>
<dbReference type="Gene3D" id="3.30.200.20">
    <property type="entry name" value="Phosphorylase Kinase, domain 1"/>
    <property type="match status" value="1"/>
</dbReference>
<dbReference type="EC" id="2.7.11.1" evidence="8"/>
<evidence type="ECO:0000256" key="6">
    <source>
        <dbReference type="SAM" id="MobiDB-lite"/>
    </source>
</evidence>
<dbReference type="PROSITE" id="PS00107">
    <property type="entry name" value="PROTEIN_KINASE_ATP"/>
    <property type="match status" value="1"/>
</dbReference>
<evidence type="ECO:0000256" key="5">
    <source>
        <dbReference type="PROSITE-ProRule" id="PRU10141"/>
    </source>
</evidence>
<feature type="compositionally biased region" description="Polar residues" evidence="6">
    <location>
        <begin position="1"/>
        <end position="10"/>
    </location>
</feature>
<feature type="domain" description="Protein kinase" evidence="7">
    <location>
        <begin position="47"/>
        <end position="326"/>
    </location>
</feature>
<protein>
    <submittedName>
        <fullName evidence="8">Serine/threonine-protein kinase PrkC</fullName>
        <ecNumber evidence="8">2.7.11.1</ecNumber>
    </submittedName>
</protein>
<keyword evidence="4 5" id="KW-0067">ATP-binding</keyword>
<dbReference type="PROSITE" id="PS50011">
    <property type="entry name" value="PROTEIN_KINASE_DOM"/>
    <property type="match status" value="1"/>
</dbReference>
<evidence type="ECO:0000256" key="1">
    <source>
        <dbReference type="ARBA" id="ARBA00022679"/>
    </source>
</evidence>
<organism evidence="8 9">
    <name type="scientific">Enhygromyxa salina</name>
    <dbReference type="NCBI Taxonomy" id="215803"/>
    <lineage>
        <taxon>Bacteria</taxon>
        <taxon>Pseudomonadati</taxon>
        <taxon>Myxococcota</taxon>
        <taxon>Polyangia</taxon>
        <taxon>Nannocystales</taxon>
        <taxon>Nannocystaceae</taxon>
        <taxon>Enhygromyxa</taxon>
    </lineage>
</organism>
<keyword evidence="2 5" id="KW-0547">Nucleotide-binding</keyword>
<proteinExistence type="predicted"/>
<feature type="region of interest" description="Disordered" evidence="6">
    <location>
        <begin position="1"/>
        <end position="38"/>
    </location>
</feature>
<evidence type="ECO:0000256" key="2">
    <source>
        <dbReference type="ARBA" id="ARBA00022741"/>
    </source>
</evidence>
<dbReference type="GO" id="GO:0005524">
    <property type="term" value="F:ATP binding"/>
    <property type="evidence" value="ECO:0007669"/>
    <property type="project" value="UniProtKB-UniRule"/>
</dbReference>
<dbReference type="PANTHER" id="PTHR43289">
    <property type="entry name" value="MITOGEN-ACTIVATED PROTEIN KINASE KINASE KINASE 20-RELATED"/>
    <property type="match status" value="1"/>
</dbReference>
<feature type="binding site" evidence="5">
    <location>
        <position position="76"/>
    </location>
    <ligand>
        <name>ATP</name>
        <dbReference type="ChEBI" id="CHEBI:30616"/>
    </ligand>
</feature>